<sequence>MRKFPPDERKFHSMWEHHQTPQKIQDYRRNSQWVCYYCGEKGHLQTYCYKRYGYPRLRMQPMSEWRSRRESAFIAHTSPRTSSSKDWYFDSGCSKHMTGI</sequence>
<keyword evidence="3" id="KW-0645">Protease</keyword>
<evidence type="ECO:0000313" key="4">
    <source>
        <dbReference type="Proteomes" id="UP000265520"/>
    </source>
</evidence>
<protein>
    <submittedName>
        <fullName evidence="3">Gag-protease polyprotein</fullName>
    </submittedName>
</protein>
<reference evidence="3 4" key="1">
    <citation type="journal article" date="2018" name="Front. Plant Sci.">
        <title>Red Clover (Trifolium pratense) and Zigzag Clover (T. medium) - A Picture of Genomic Similarities and Differences.</title>
        <authorList>
            <person name="Dluhosova J."/>
            <person name="Istvanek J."/>
            <person name="Nedelnik J."/>
            <person name="Repkova J."/>
        </authorList>
    </citation>
    <scope>NUCLEOTIDE SEQUENCE [LARGE SCALE GENOMIC DNA]</scope>
    <source>
        <strain evidence="4">cv. 10/8</strain>
        <tissue evidence="3">Leaf</tissue>
    </source>
</reference>
<evidence type="ECO:0000259" key="2">
    <source>
        <dbReference type="PROSITE" id="PS50158"/>
    </source>
</evidence>
<dbReference type="GO" id="GO:0008270">
    <property type="term" value="F:zinc ion binding"/>
    <property type="evidence" value="ECO:0007669"/>
    <property type="project" value="UniProtKB-KW"/>
</dbReference>
<dbReference type="Proteomes" id="UP000265520">
    <property type="component" value="Unassembled WGS sequence"/>
</dbReference>
<dbReference type="Gene3D" id="4.10.60.10">
    <property type="entry name" value="Zinc finger, CCHC-type"/>
    <property type="match status" value="1"/>
</dbReference>
<keyword evidence="4" id="KW-1185">Reference proteome</keyword>
<proteinExistence type="predicted"/>
<evidence type="ECO:0000256" key="1">
    <source>
        <dbReference type="PROSITE-ProRule" id="PRU00047"/>
    </source>
</evidence>
<evidence type="ECO:0000313" key="3">
    <source>
        <dbReference type="EMBL" id="MCI33562.1"/>
    </source>
</evidence>
<comment type="caution">
    <text evidence="3">The sequence shown here is derived from an EMBL/GenBank/DDBJ whole genome shotgun (WGS) entry which is preliminary data.</text>
</comment>
<dbReference type="GO" id="GO:0008233">
    <property type="term" value="F:peptidase activity"/>
    <property type="evidence" value="ECO:0007669"/>
    <property type="project" value="UniProtKB-KW"/>
</dbReference>
<dbReference type="InterPro" id="IPR036875">
    <property type="entry name" value="Znf_CCHC_sf"/>
</dbReference>
<keyword evidence="1" id="KW-0863">Zinc-finger</keyword>
<feature type="non-terminal residue" evidence="3">
    <location>
        <position position="100"/>
    </location>
</feature>
<keyword evidence="1" id="KW-0862">Zinc</keyword>
<dbReference type="SUPFAM" id="SSF57756">
    <property type="entry name" value="Retrovirus zinc finger-like domains"/>
    <property type="match status" value="1"/>
</dbReference>
<dbReference type="GO" id="GO:0006508">
    <property type="term" value="P:proteolysis"/>
    <property type="evidence" value="ECO:0007669"/>
    <property type="project" value="UniProtKB-KW"/>
</dbReference>
<dbReference type="PROSITE" id="PS50158">
    <property type="entry name" value="ZF_CCHC"/>
    <property type="match status" value="1"/>
</dbReference>
<feature type="domain" description="CCHC-type" evidence="2">
    <location>
        <begin position="35"/>
        <end position="48"/>
    </location>
</feature>
<accession>A0A392RBR7</accession>
<dbReference type="InterPro" id="IPR001878">
    <property type="entry name" value="Znf_CCHC"/>
</dbReference>
<organism evidence="3 4">
    <name type="scientific">Trifolium medium</name>
    <dbReference type="NCBI Taxonomy" id="97028"/>
    <lineage>
        <taxon>Eukaryota</taxon>
        <taxon>Viridiplantae</taxon>
        <taxon>Streptophyta</taxon>
        <taxon>Embryophyta</taxon>
        <taxon>Tracheophyta</taxon>
        <taxon>Spermatophyta</taxon>
        <taxon>Magnoliopsida</taxon>
        <taxon>eudicotyledons</taxon>
        <taxon>Gunneridae</taxon>
        <taxon>Pentapetalae</taxon>
        <taxon>rosids</taxon>
        <taxon>fabids</taxon>
        <taxon>Fabales</taxon>
        <taxon>Fabaceae</taxon>
        <taxon>Papilionoideae</taxon>
        <taxon>50 kb inversion clade</taxon>
        <taxon>NPAAA clade</taxon>
        <taxon>Hologalegina</taxon>
        <taxon>IRL clade</taxon>
        <taxon>Trifolieae</taxon>
        <taxon>Trifolium</taxon>
    </lineage>
</organism>
<dbReference type="AlphaFoldDB" id="A0A392RBR7"/>
<name>A0A392RBR7_9FABA</name>
<dbReference type="EMBL" id="LXQA010205412">
    <property type="protein sequence ID" value="MCI33562.1"/>
    <property type="molecule type" value="Genomic_DNA"/>
</dbReference>
<dbReference type="GO" id="GO:0003676">
    <property type="term" value="F:nucleic acid binding"/>
    <property type="evidence" value="ECO:0007669"/>
    <property type="project" value="InterPro"/>
</dbReference>
<keyword evidence="3" id="KW-0378">Hydrolase</keyword>
<keyword evidence="1" id="KW-0479">Metal-binding</keyword>